<evidence type="ECO:0000256" key="3">
    <source>
        <dbReference type="ARBA" id="ARBA00012417"/>
    </source>
</evidence>
<dbReference type="Pfam" id="PF14579">
    <property type="entry name" value="HHH_6"/>
    <property type="match status" value="1"/>
</dbReference>
<comment type="subunit">
    <text evidence="11">DNA polymerase III contains a core (composed of alpha, epsilon and theta chains) that associates with a tau subunit. This core dimerizes to form the POLIII' complex. PolIII' associates with the gamma complex (composed of gamma, delta, delta', psi and chi chains) and with the beta chain to form the complete DNA polymerase III complex.</text>
</comment>
<dbReference type="InterPro" id="IPR004805">
    <property type="entry name" value="DnaE2/DnaE/PolC"/>
</dbReference>
<dbReference type="Proteomes" id="UP000617145">
    <property type="component" value="Unassembled WGS sequence"/>
</dbReference>
<proteinExistence type="inferred from homology"/>
<dbReference type="CDD" id="cd04485">
    <property type="entry name" value="DnaE_OBF"/>
    <property type="match status" value="1"/>
</dbReference>
<dbReference type="NCBIfam" id="NF004226">
    <property type="entry name" value="PRK05673.1"/>
    <property type="match status" value="1"/>
</dbReference>
<dbReference type="SMART" id="SM00481">
    <property type="entry name" value="POLIIIAc"/>
    <property type="match status" value="1"/>
</dbReference>
<dbReference type="GO" id="GO:0006260">
    <property type="term" value="P:DNA replication"/>
    <property type="evidence" value="ECO:0007669"/>
    <property type="project" value="UniProtKB-KW"/>
</dbReference>
<evidence type="ECO:0000256" key="2">
    <source>
        <dbReference type="ARBA" id="ARBA00009496"/>
    </source>
</evidence>
<evidence type="ECO:0000256" key="10">
    <source>
        <dbReference type="ARBA" id="ARBA00025611"/>
    </source>
</evidence>
<dbReference type="EC" id="2.7.7.7" evidence="3"/>
<dbReference type="EMBL" id="BMJV01000008">
    <property type="protein sequence ID" value="GGG82896.1"/>
    <property type="molecule type" value="Genomic_DNA"/>
</dbReference>
<keyword evidence="7" id="KW-0548">Nucleotidyltransferase</keyword>
<keyword evidence="5" id="KW-0963">Cytoplasm</keyword>
<evidence type="ECO:0000256" key="12">
    <source>
        <dbReference type="ARBA" id="ARBA00049244"/>
    </source>
</evidence>
<dbReference type="Pfam" id="PF17657">
    <property type="entry name" value="DNA_pol3_finger"/>
    <property type="match status" value="1"/>
</dbReference>
<dbReference type="Gene3D" id="1.10.10.1600">
    <property type="entry name" value="Bacterial DNA polymerase III alpha subunit, thumb domain"/>
    <property type="match status" value="1"/>
</dbReference>
<accession>A0A8J3EI03</accession>
<dbReference type="GO" id="GO:0003887">
    <property type="term" value="F:DNA-directed DNA polymerase activity"/>
    <property type="evidence" value="ECO:0007669"/>
    <property type="project" value="UniProtKB-KW"/>
</dbReference>
<dbReference type="InterPro" id="IPR041931">
    <property type="entry name" value="DNA_pol3_alpha_thumb_dom"/>
</dbReference>
<keyword evidence="15" id="KW-1185">Reference proteome</keyword>
<dbReference type="GO" id="GO:0005737">
    <property type="term" value="C:cytoplasm"/>
    <property type="evidence" value="ECO:0007669"/>
    <property type="project" value="UniProtKB-SubCell"/>
</dbReference>
<dbReference type="InterPro" id="IPR029460">
    <property type="entry name" value="DNAPol_HHH"/>
</dbReference>
<evidence type="ECO:0000256" key="8">
    <source>
        <dbReference type="ARBA" id="ARBA00022705"/>
    </source>
</evidence>
<dbReference type="NCBIfam" id="TIGR00594">
    <property type="entry name" value="polc"/>
    <property type="match status" value="1"/>
</dbReference>
<keyword evidence="8" id="KW-0235">DNA replication</keyword>
<dbReference type="PANTHER" id="PTHR32294">
    <property type="entry name" value="DNA POLYMERASE III SUBUNIT ALPHA"/>
    <property type="match status" value="1"/>
</dbReference>
<dbReference type="InterPro" id="IPR004013">
    <property type="entry name" value="PHP_dom"/>
</dbReference>
<dbReference type="AlphaFoldDB" id="A0A8J3EI03"/>
<dbReference type="InterPro" id="IPR003141">
    <property type="entry name" value="Pol/His_phosphatase_N"/>
</dbReference>
<dbReference type="Gene3D" id="3.20.20.140">
    <property type="entry name" value="Metal-dependent hydrolases"/>
    <property type="match status" value="1"/>
</dbReference>
<evidence type="ECO:0000259" key="13">
    <source>
        <dbReference type="SMART" id="SM00481"/>
    </source>
</evidence>
<keyword evidence="9 14" id="KW-0239">DNA-directed DNA polymerase</keyword>
<dbReference type="GO" id="GO:0008408">
    <property type="term" value="F:3'-5' exonuclease activity"/>
    <property type="evidence" value="ECO:0007669"/>
    <property type="project" value="InterPro"/>
</dbReference>
<comment type="similarity">
    <text evidence="2">Belongs to the DNA polymerase type-C family. DnaE subfamily.</text>
</comment>
<dbReference type="RefSeq" id="WP_188791656.1">
    <property type="nucleotide sequence ID" value="NZ_BMJV01000008.1"/>
</dbReference>
<organism evidence="14 15">
    <name type="scientific">Salipiger pallidus</name>
    <dbReference type="NCBI Taxonomy" id="1775170"/>
    <lineage>
        <taxon>Bacteria</taxon>
        <taxon>Pseudomonadati</taxon>
        <taxon>Pseudomonadota</taxon>
        <taxon>Alphaproteobacteria</taxon>
        <taxon>Rhodobacterales</taxon>
        <taxon>Roseobacteraceae</taxon>
        <taxon>Salipiger</taxon>
    </lineage>
</organism>
<evidence type="ECO:0000313" key="15">
    <source>
        <dbReference type="Proteomes" id="UP000617145"/>
    </source>
</evidence>
<comment type="subcellular location">
    <subcellularLocation>
        <location evidence="1">Cytoplasm</location>
    </subcellularLocation>
</comment>
<dbReference type="CDD" id="cd07433">
    <property type="entry name" value="PHP_PolIIIA_DnaE1"/>
    <property type="match status" value="1"/>
</dbReference>
<dbReference type="Pfam" id="PF02811">
    <property type="entry name" value="PHP"/>
    <property type="match status" value="1"/>
</dbReference>
<reference evidence="14" key="1">
    <citation type="journal article" date="2014" name="Int. J. Syst. Evol. Microbiol.">
        <title>Complete genome sequence of Corynebacterium casei LMG S-19264T (=DSM 44701T), isolated from a smear-ripened cheese.</title>
        <authorList>
            <consortium name="US DOE Joint Genome Institute (JGI-PGF)"/>
            <person name="Walter F."/>
            <person name="Albersmeier A."/>
            <person name="Kalinowski J."/>
            <person name="Ruckert C."/>
        </authorList>
    </citation>
    <scope>NUCLEOTIDE SEQUENCE</scope>
    <source>
        <strain evidence="14">CGMCC 1.15762</strain>
    </source>
</reference>
<comment type="function">
    <text evidence="10">DNA polymerase III is a complex, multichain enzyme responsible for most of the replicative synthesis in bacteria. This DNA polymerase also exhibits 3' to 5' exonuclease activity. The alpha chain is the DNA polymerase.</text>
</comment>
<dbReference type="Gene3D" id="1.10.150.870">
    <property type="match status" value="1"/>
</dbReference>
<reference evidence="14" key="2">
    <citation type="submission" date="2020-09" db="EMBL/GenBank/DDBJ databases">
        <authorList>
            <person name="Sun Q."/>
            <person name="Zhou Y."/>
        </authorList>
    </citation>
    <scope>NUCLEOTIDE SEQUENCE</scope>
    <source>
        <strain evidence="14">CGMCC 1.15762</strain>
    </source>
</reference>
<evidence type="ECO:0000256" key="11">
    <source>
        <dbReference type="ARBA" id="ARBA00026073"/>
    </source>
</evidence>
<evidence type="ECO:0000256" key="1">
    <source>
        <dbReference type="ARBA" id="ARBA00004496"/>
    </source>
</evidence>
<name>A0A8J3EI03_9RHOB</name>
<dbReference type="SUPFAM" id="SSF89550">
    <property type="entry name" value="PHP domain-like"/>
    <property type="match status" value="1"/>
</dbReference>
<evidence type="ECO:0000313" key="14">
    <source>
        <dbReference type="EMBL" id="GGG82896.1"/>
    </source>
</evidence>
<evidence type="ECO:0000256" key="7">
    <source>
        <dbReference type="ARBA" id="ARBA00022695"/>
    </source>
</evidence>
<protein>
    <recommendedName>
        <fullName evidence="4">DNA polymerase III subunit alpha</fullName>
        <ecNumber evidence="3">2.7.7.7</ecNumber>
    </recommendedName>
</protein>
<evidence type="ECO:0000256" key="4">
    <source>
        <dbReference type="ARBA" id="ARBA00019114"/>
    </source>
</evidence>
<sequence length="1174" mass="130140">MADPRFIHLRVHTEYSLLEGAIRLKKLPGLCEAMEMPAVAVTDTNNLFSALEFSVGAAGAGVQPIVGCQLDLRYVQPAQGERPKTPAPIVLLAQNEEGYENLMKLNSCLYMRTDGELGHVTLEELEQYGKGLICLTGGPDGPVGRLLRDNHRSAAQVLMTALHRIYADRLYVELQRHPGEDGLPEAEKLSERGHVEMAYEMGLPLVATNDVYFPKADMYEAHDAMICIAEGAYVDQAHPRRRLTAQHYLKTPQEMATLFADLPEALENTVEIAKRCAFATYRRDPILPKFADDEVAELRRMANEGLQRRLAVIPHAVSVEKYQERLDFEMGIIEGMGFPGYFLIVADFIQWAKDHDIPVGPGRGSGAGSLVAYALTITDLDPLRYSLLFERFLNPERVSMPDFDIDFCMDRREEVIRYVQDKYGHDRVAQIITFGALLSKAAVRDMGRVLQMPYGQVDRLSKMIPVEGVKPVSIEQALRDEPRLAEEARNEEVVDRLLKYGMKVEGLLRSAGTHAAGVVIADRPTDELVPLYRDPRSEMPATQFNMKWVEQAGLVKFDFLGLKTLTVVQNAVNLILKSGRPIHVAADGTELYQPADGGENQMNLIPLDDPKTYKLYADAKTVAVFQVESTGMMDALKRMKPTCIEDIVALVALYRPGPMENIPVYCEVKNGQRKITSVHPSIDHILAETQGIIVYQEQVMQIAQEMAGYSLGGADLLRRAMGKKIKEAMDAERPKFEKGAAENGVDKKKATEVFDLLEKFANYGFNKSHAAAYAVVSYQTAWLKANHPVEFMAGVMNCDIHLTEKLSVYFYEAKKGLKLDYIPPCVNRSQPEFDVHEGKLVYGLGALKNVGLDAMRLVSEGRRSVPEDPKSPDRPFATIFDLARRVDLKRVGKRPLEMLARAGAFDQLDRNRRRMFDSLDALVAYSAAVHEQRASAQVSLFGEAGDDLPEPRLAPVPDWLPAERLAEEFKAIGFYLSGHPLDDYMPALKRRDVMTLDEVEDKARGGACIAKLAGIVAGRQERKSARGNRFAFAQLSDPTGGYEVTIFSDTLEKSRDLLETGSKVVVTVEATMESDQLKLLARSFGPVDTVVADAGAAGMRIYIETPGTVPHIASVLGRAAQQMPKAARGPIRLCLNADGLPGEVEMDLKQDFPVTPEIKGAVKSLDGVLAVEDF</sequence>
<gene>
    <name evidence="14" type="primary">dnaE</name>
    <name evidence="14" type="ORF">GCM10011415_35860</name>
</gene>
<evidence type="ECO:0000256" key="9">
    <source>
        <dbReference type="ARBA" id="ARBA00022932"/>
    </source>
</evidence>
<evidence type="ECO:0000256" key="5">
    <source>
        <dbReference type="ARBA" id="ARBA00022490"/>
    </source>
</evidence>
<comment type="caution">
    <text evidence="14">The sequence shown here is derived from an EMBL/GenBank/DDBJ whole genome shotgun (WGS) entry which is preliminary data.</text>
</comment>
<feature type="domain" description="Polymerase/histidinol phosphatase N-terminal" evidence="13">
    <location>
        <begin position="7"/>
        <end position="74"/>
    </location>
</feature>
<keyword evidence="6" id="KW-0808">Transferase</keyword>
<comment type="catalytic activity">
    <reaction evidence="12">
        <text>DNA(n) + a 2'-deoxyribonucleoside 5'-triphosphate = DNA(n+1) + diphosphate</text>
        <dbReference type="Rhea" id="RHEA:22508"/>
        <dbReference type="Rhea" id="RHEA-COMP:17339"/>
        <dbReference type="Rhea" id="RHEA-COMP:17340"/>
        <dbReference type="ChEBI" id="CHEBI:33019"/>
        <dbReference type="ChEBI" id="CHEBI:61560"/>
        <dbReference type="ChEBI" id="CHEBI:173112"/>
        <dbReference type="EC" id="2.7.7.7"/>
    </reaction>
</comment>
<dbReference type="Pfam" id="PF07733">
    <property type="entry name" value="DNA_pol3_alpha"/>
    <property type="match status" value="1"/>
</dbReference>
<dbReference type="PANTHER" id="PTHR32294:SF0">
    <property type="entry name" value="DNA POLYMERASE III SUBUNIT ALPHA"/>
    <property type="match status" value="1"/>
</dbReference>
<dbReference type="InterPro" id="IPR040982">
    <property type="entry name" value="DNA_pol3_finger"/>
</dbReference>
<dbReference type="InterPro" id="IPR011708">
    <property type="entry name" value="DNA_pol3_alpha_NTPase_dom"/>
</dbReference>
<dbReference type="InterPro" id="IPR049821">
    <property type="entry name" value="PolIIIA_DnaE1_PHP"/>
</dbReference>
<dbReference type="InterPro" id="IPR016195">
    <property type="entry name" value="Pol/histidinol_Pase-like"/>
</dbReference>
<evidence type="ECO:0000256" key="6">
    <source>
        <dbReference type="ARBA" id="ARBA00022679"/>
    </source>
</evidence>